<organism evidence="2 3">
    <name type="scientific">Mycolicibacterium moriokaense</name>
    <dbReference type="NCBI Taxonomy" id="39691"/>
    <lineage>
        <taxon>Bacteria</taxon>
        <taxon>Bacillati</taxon>
        <taxon>Actinomycetota</taxon>
        <taxon>Actinomycetes</taxon>
        <taxon>Mycobacteriales</taxon>
        <taxon>Mycobacteriaceae</taxon>
        <taxon>Mycolicibacterium</taxon>
    </lineage>
</organism>
<keyword evidence="3" id="KW-1185">Reference proteome</keyword>
<evidence type="ECO:0000313" key="2">
    <source>
        <dbReference type="EMBL" id="BBX01484.1"/>
    </source>
</evidence>
<evidence type="ECO:0000256" key="1">
    <source>
        <dbReference type="SAM" id="SignalP"/>
    </source>
</evidence>
<dbReference type="RefSeq" id="WP_179967999.1">
    <property type="nucleotide sequence ID" value="NZ_JACKTD010000083.1"/>
</dbReference>
<feature type="chain" id="PRO_5042265763" description="Secreted protein" evidence="1">
    <location>
        <begin position="28"/>
        <end position="172"/>
    </location>
</feature>
<protein>
    <recommendedName>
        <fullName evidence="4">Secreted protein</fullName>
    </recommendedName>
</protein>
<dbReference type="EMBL" id="AP022560">
    <property type="protein sequence ID" value="BBX01484.1"/>
    <property type="molecule type" value="Genomic_DNA"/>
</dbReference>
<dbReference type="Proteomes" id="UP000466681">
    <property type="component" value="Chromosome"/>
</dbReference>
<proteinExistence type="predicted"/>
<evidence type="ECO:0008006" key="4">
    <source>
        <dbReference type="Google" id="ProtNLM"/>
    </source>
</evidence>
<evidence type="ECO:0000313" key="3">
    <source>
        <dbReference type="Proteomes" id="UP000466681"/>
    </source>
</evidence>
<reference evidence="2 3" key="1">
    <citation type="journal article" date="2019" name="Emerg. Microbes Infect.">
        <title>Comprehensive subspecies identification of 175 nontuberculous mycobacteria species based on 7547 genomic profiles.</title>
        <authorList>
            <person name="Matsumoto Y."/>
            <person name="Kinjo T."/>
            <person name="Motooka D."/>
            <person name="Nabeya D."/>
            <person name="Jung N."/>
            <person name="Uechi K."/>
            <person name="Horii T."/>
            <person name="Iida T."/>
            <person name="Fujita J."/>
            <person name="Nakamura S."/>
        </authorList>
    </citation>
    <scope>NUCLEOTIDE SEQUENCE [LARGE SCALE GENOMIC DNA]</scope>
    <source>
        <strain evidence="2 3">JCM 6375</strain>
    </source>
</reference>
<name>A0AAD1HAJ4_9MYCO</name>
<feature type="signal peptide" evidence="1">
    <location>
        <begin position="1"/>
        <end position="27"/>
    </location>
</feature>
<keyword evidence="1" id="KW-0732">Signal</keyword>
<gene>
    <name evidence="2" type="ORF">MMOR_24200</name>
</gene>
<sequence length="172" mass="18795">MRPLGVISGLAATVVTVLGSLSGTATAHASNYGIELNGTWRVISDGDWARTNEVKIKQKTVIQTWTITSSCVSPVECTGEVHSDQGWSAPIRLNEWWIVDRVVPNWIPCSNGTFVDGFQKFMLWGINPVANERDLKITDLMAGRDRTTGPSGACGVNKPVVIEMPLRLERIS</sequence>
<dbReference type="AlphaFoldDB" id="A0AAD1HAJ4"/>
<accession>A0AAD1HAJ4</accession>
<dbReference type="KEGG" id="mmor:MMOR_24200"/>